<evidence type="ECO:0000256" key="4">
    <source>
        <dbReference type="ARBA" id="ARBA00023295"/>
    </source>
</evidence>
<dbReference type="InterPro" id="IPR002053">
    <property type="entry name" value="Glyco_hydro_25"/>
</dbReference>
<dbReference type="InterPro" id="IPR018077">
    <property type="entry name" value="Glyco_hydro_fam25_subgr"/>
</dbReference>
<comment type="caution">
    <text evidence="6">The sequence shown here is derived from an EMBL/GenBank/DDBJ whole genome shotgun (WGS) entry which is preliminary data.</text>
</comment>
<dbReference type="PANTHER" id="PTHR34135:SF2">
    <property type="entry name" value="LYSOZYME"/>
    <property type="match status" value="1"/>
</dbReference>
<evidence type="ECO:0000256" key="3">
    <source>
        <dbReference type="ARBA" id="ARBA00022801"/>
    </source>
</evidence>
<accession>A0A9D2MPZ4</accession>
<evidence type="ECO:0000313" key="6">
    <source>
        <dbReference type="EMBL" id="HJB90419.1"/>
    </source>
</evidence>
<dbReference type="PROSITE" id="PS51904">
    <property type="entry name" value="GLYCOSYL_HYDROL_F25_2"/>
    <property type="match status" value="1"/>
</dbReference>
<evidence type="ECO:0000256" key="1">
    <source>
        <dbReference type="ARBA" id="ARBA00010646"/>
    </source>
</evidence>
<dbReference type="GO" id="GO:0003796">
    <property type="term" value="F:lysozyme activity"/>
    <property type="evidence" value="ECO:0007669"/>
    <property type="project" value="InterPro"/>
</dbReference>
<dbReference type="GO" id="GO:0016998">
    <property type="term" value="P:cell wall macromolecule catabolic process"/>
    <property type="evidence" value="ECO:0007669"/>
    <property type="project" value="InterPro"/>
</dbReference>
<dbReference type="CDD" id="cd06414">
    <property type="entry name" value="GH25_LytC-like"/>
    <property type="match status" value="1"/>
</dbReference>
<dbReference type="InterPro" id="IPR017853">
    <property type="entry name" value="GH"/>
</dbReference>
<keyword evidence="3" id="KW-0378">Hydrolase</keyword>
<name>A0A9D2MPZ4_9FIRM</name>
<protein>
    <submittedName>
        <fullName evidence="6">Uncharacterized protein</fullName>
    </submittedName>
</protein>
<evidence type="ECO:0000256" key="2">
    <source>
        <dbReference type="ARBA" id="ARBA00022737"/>
    </source>
</evidence>
<dbReference type="InterPro" id="IPR018337">
    <property type="entry name" value="Cell_wall/Cho-bd_repeat"/>
</dbReference>
<dbReference type="GO" id="GO:0016052">
    <property type="term" value="P:carbohydrate catabolic process"/>
    <property type="evidence" value="ECO:0007669"/>
    <property type="project" value="TreeGrafter"/>
</dbReference>
<comment type="similarity">
    <text evidence="1">Belongs to the glycosyl hydrolase 25 family.</text>
</comment>
<keyword evidence="5" id="KW-0732">Signal</keyword>
<dbReference type="EMBL" id="DWXE01000010">
    <property type="protein sequence ID" value="HJB90419.1"/>
    <property type="molecule type" value="Genomic_DNA"/>
</dbReference>
<feature type="signal peptide" evidence="5">
    <location>
        <begin position="1"/>
        <end position="30"/>
    </location>
</feature>
<reference evidence="6" key="2">
    <citation type="submission" date="2021-04" db="EMBL/GenBank/DDBJ databases">
        <authorList>
            <person name="Gilroy R."/>
        </authorList>
    </citation>
    <scope>NUCLEOTIDE SEQUENCE</scope>
    <source>
        <strain evidence="6">USAMLcec3-2134</strain>
    </source>
</reference>
<reference evidence="6" key="1">
    <citation type="journal article" date="2021" name="PeerJ">
        <title>Extensive microbial diversity within the chicken gut microbiome revealed by metagenomics and culture.</title>
        <authorList>
            <person name="Gilroy R."/>
            <person name="Ravi A."/>
            <person name="Getino M."/>
            <person name="Pursley I."/>
            <person name="Horton D.L."/>
            <person name="Alikhan N.F."/>
            <person name="Baker D."/>
            <person name="Gharbi K."/>
            <person name="Hall N."/>
            <person name="Watson M."/>
            <person name="Adriaenssens E.M."/>
            <person name="Foster-Nyarko E."/>
            <person name="Jarju S."/>
            <person name="Secka A."/>
            <person name="Antonio M."/>
            <person name="Oren A."/>
            <person name="Chaudhuri R.R."/>
            <person name="La Ragione R."/>
            <person name="Hildebrand F."/>
            <person name="Pallen M.J."/>
        </authorList>
    </citation>
    <scope>NUCLEOTIDE SEQUENCE</scope>
    <source>
        <strain evidence="6">USAMLcec3-2134</strain>
    </source>
</reference>
<keyword evidence="2" id="KW-0677">Repeat</keyword>
<organism evidence="6 7">
    <name type="scientific">Candidatus Eisenbergiella merdigallinarum</name>
    <dbReference type="NCBI Taxonomy" id="2838552"/>
    <lineage>
        <taxon>Bacteria</taxon>
        <taxon>Bacillati</taxon>
        <taxon>Bacillota</taxon>
        <taxon>Clostridia</taxon>
        <taxon>Lachnospirales</taxon>
        <taxon>Lachnospiraceae</taxon>
        <taxon>Eisenbergiella</taxon>
    </lineage>
</organism>
<evidence type="ECO:0000256" key="5">
    <source>
        <dbReference type="SAM" id="SignalP"/>
    </source>
</evidence>
<keyword evidence="4" id="KW-0326">Glycosidase</keyword>
<dbReference type="AlphaFoldDB" id="A0A9D2MPZ4"/>
<dbReference type="Pfam" id="PF01183">
    <property type="entry name" value="Glyco_hydro_25"/>
    <property type="match status" value="1"/>
</dbReference>
<sequence>MKLRKRMMGLLLAVAVAAGSFLGTPVRAEAANTIAKGIDVSKYQGAVNWSAVKNAGYSFAFIKIGSAKSGLDPYYAANMAGANAAGLKVGAYIYSYATTVEGAITEAQFAIAALEPYTVSYPVVFDLEDSVHKNMTPEQLASLAVAFCSTVQSAGYYPMVYSSKNWMTGKIAATPYDKWIAQYNTVCEYPNPAFWQFTSSGTVPGIDGRVDLNYQFKDYSNLIVANGFVDRGGNRYYYRNYRMQFGFVEDNGKTYFMNADGTLYKQGWLGDGVNMFYMDTKDGHMLKDLVEIGGKKYYFAANGLMQRGMIPLDGKIYLFGADGAMQYGFYTDAAAGTRYFKEDGSMAANELVTVNGQKYFFDATGIMATGLVPIGGLTYLFGADGTMQYGWYTDASGMRYFQADGSMAVNATLTVDGALYTFDANGIATAVPVLNPTAWVTDPVTGVTVDTTTGEVVAPETVAQVAAMSAAAGQ</sequence>
<dbReference type="Pfam" id="PF19127">
    <property type="entry name" value="Choline_bind_3"/>
    <property type="match status" value="1"/>
</dbReference>
<dbReference type="Gene3D" id="3.20.20.80">
    <property type="entry name" value="Glycosidases"/>
    <property type="match status" value="1"/>
</dbReference>
<proteinExistence type="inferred from homology"/>
<dbReference type="SMART" id="SM00641">
    <property type="entry name" value="Glyco_25"/>
    <property type="match status" value="1"/>
</dbReference>
<dbReference type="Pfam" id="PF01473">
    <property type="entry name" value="Choline_bind_1"/>
    <property type="match status" value="3"/>
</dbReference>
<dbReference type="SUPFAM" id="SSF51445">
    <property type="entry name" value="(Trans)glycosidases"/>
    <property type="match status" value="1"/>
</dbReference>
<evidence type="ECO:0000313" key="7">
    <source>
        <dbReference type="Proteomes" id="UP000886883"/>
    </source>
</evidence>
<dbReference type="SUPFAM" id="SSF69360">
    <property type="entry name" value="Cell wall binding repeat"/>
    <property type="match status" value="1"/>
</dbReference>
<dbReference type="PANTHER" id="PTHR34135">
    <property type="entry name" value="LYSOZYME"/>
    <property type="match status" value="1"/>
</dbReference>
<feature type="chain" id="PRO_5039548482" evidence="5">
    <location>
        <begin position="31"/>
        <end position="474"/>
    </location>
</feature>
<dbReference type="GO" id="GO:0009253">
    <property type="term" value="P:peptidoglycan catabolic process"/>
    <property type="evidence" value="ECO:0007669"/>
    <property type="project" value="InterPro"/>
</dbReference>
<dbReference type="Proteomes" id="UP000886883">
    <property type="component" value="Unassembled WGS sequence"/>
</dbReference>
<gene>
    <name evidence="6" type="ORF">H9763_03005</name>
</gene>
<dbReference type="Gene3D" id="2.10.270.10">
    <property type="entry name" value="Cholin Binding"/>
    <property type="match status" value="3"/>
</dbReference>